<proteinExistence type="inferred from homology"/>
<dbReference type="Gene3D" id="3.30.70.660">
    <property type="entry name" value="Pseudouridine synthase I, catalytic domain, C-terminal subdomain"/>
    <property type="match status" value="1"/>
</dbReference>
<dbReference type="NCBIfam" id="TIGR00071">
    <property type="entry name" value="hisT_truA"/>
    <property type="match status" value="1"/>
</dbReference>
<dbReference type="PIRSF" id="PIRSF001430">
    <property type="entry name" value="tRNA_psdUrid_synth"/>
    <property type="match status" value="1"/>
</dbReference>
<protein>
    <recommendedName>
        <fullName evidence="4">tRNA pseudouridine synthase A</fullName>
        <ecNumber evidence="4">5.4.99.12</ecNumber>
    </recommendedName>
    <alternativeName>
        <fullName evidence="4">tRNA pseudouridine(38-40) synthase</fullName>
    </alternativeName>
    <alternativeName>
        <fullName evidence="4">tRNA pseudouridylate synthase I</fullName>
    </alternativeName>
    <alternativeName>
        <fullName evidence="4">tRNA-uridine isomerase I</fullName>
    </alternativeName>
</protein>
<dbReference type="PANTHER" id="PTHR11142">
    <property type="entry name" value="PSEUDOURIDYLATE SYNTHASE"/>
    <property type="match status" value="1"/>
</dbReference>
<evidence type="ECO:0000256" key="2">
    <source>
        <dbReference type="ARBA" id="ARBA00022694"/>
    </source>
</evidence>
<dbReference type="SUPFAM" id="SSF55120">
    <property type="entry name" value="Pseudouridine synthase"/>
    <property type="match status" value="1"/>
</dbReference>
<evidence type="ECO:0000313" key="7">
    <source>
        <dbReference type="EMBL" id="MCQ5121301.1"/>
    </source>
</evidence>
<dbReference type="Pfam" id="PF01416">
    <property type="entry name" value="PseudoU_synth_1"/>
    <property type="match status" value="2"/>
</dbReference>
<accession>A0ABT1SJ90</accession>
<organism evidence="7 8">
    <name type="scientific">Massilicoli timonensis</name>
    <dbReference type="NCBI Taxonomy" id="2015901"/>
    <lineage>
        <taxon>Bacteria</taxon>
        <taxon>Bacillati</taxon>
        <taxon>Bacillota</taxon>
        <taxon>Erysipelotrichia</taxon>
        <taxon>Erysipelotrichales</taxon>
        <taxon>Erysipelotrichaceae</taxon>
        <taxon>Massilicoli</taxon>
    </lineage>
</organism>
<dbReference type="InterPro" id="IPR020103">
    <property type="entry name" value="PsdUridine_synth_cat_dom_sf"/>
</dbReference>
<dbReference type="EMBL" id="JANGCH010000003">
    <property type="protein sequence ID" value="MCQ5121301.1"/>
    <property type="molecule type" value="Genomic_DNA"/>
</dbReference>
<dbReference type="Gene3D" id="3.30.70.580">
    <property type="entry name" value="Pseudouridine synthase I, catalytic domain, N-terminal subdomain"/>
    <property type="match status" value="1"/>
</dbReference>
<comment type="caution">
    <text evidence="4">Lacks conserved residue(s) required for the propagation of feature annotation.</text>
</comment>
<reference evidence="7 8" key="1">
    <citation type="submission" date="2022-06" db="EMBL/GenBank/DDBJ databases">
        <title>Isolation of gut microbiota from human fecal samples.</title>
        <authorList>
            <person name="Pamer E.G."/>
            <person name="Barat B."/>
            <person name="Waligurski E."/>
            <person name="Medina S."/>
            <person name="Paddock L."/>
            <person name="Mostad J."/>
        </authorList>
    </citation>
    <scope>NUCLEOTIDE SEQUENCE [LARGE SCALE GENOMIC DNA]</scope>
    <source>
        <strain evidence="7 8">DFI.6.1</strain>
    </source>
</reference>
<evidence type="ECO:0000256" key="5">
    <source>
        <dbReference type="RuleBase" id="RU003792"/>
    </source>
</evidence>
<evidence type="ECO:0000256" key="4">
    <source>
        <dbReference type="HAMAP-Rule" id="MF_00171"/>
    </source>
</evidence>
<feature type="domain" description="Pseudouridine synthase I TruA alpha/beta" evidence="6">
    <location>
        <begin position="142"/>
        <end position="244"/>
    </location>
</feature>
<evidence type="ECO:0000256" key="1">
    <source>
        <dbReference type="ARBA" id="ARBA00009375"/>
    </source>
</evidence>
<dbReference type="InterPro" id="IPR020097">
    <property type="entry name" value="PsdUridine_synth_TruA_a/b_dom"/>
</dbReference>
<dbReference type="Proteomes" id="UP001524435">
    <property type="component" value="Unassembled WGS sequence"/>
</dbReference>
<feature type="binding site" evidence="4">
    <location>
        <position position="109"/>
    </location>
    <ligand>
        <name>substrate</name>
    </ligand>
</feature>
<feature type="domain" description="Pseudouridine synthase I TruA alpha/beta" evidence="6">
    <location>
        <begin position="5"/>
        <end position="103"/>
    </location>
</feature>
<comment type="function">
    <text evidence="4">Formation of pseudouridine at positions 38, 39 and 40 in the anticodon stem and loop of transfer RNAs.</text>
</comment>
<comment type="subunit">
    <text evidence="4">Homodimer.</text>
</comment>
<dbReference type="InterPro" id="IPR020094">
    <property type="entry name" value="TruA/RsuA/RluB/E/F_N"/>
</dbReference>
<feature type="active site" description="Nucleophile" evidence="4">
    <location>
        <position position="51"/>
    </location>
</feature>
<name>A0ABT1SJ90_9FIRM</name>
<comment type="catalytic activity">
    <reaction evidence="4 5">
        <text>uridine(38/39/40) in tRNA = pseudouridine(38/39/40) in tRNA</text>
        <dbReference type="Rhea" id="RHEA:22376"/>
        <dbReference type="Rhea" id="RHEA-COMP:10085"/>
        <dbReference type="Rhea" id="RHEA-COMP:10087"/>
        <dbReference type="ChEBI" id="CHEBI:65314"/>
        <dbReference type="ChEBI" id="CHEBI:65315"/>
        <dbReference type="EC" id="5.4.99.12"/>
    </reaction>
</comment>
<comment type="caution">
    <text evidence="7">The sequence shown here is derived from an EMBL/GenBank/DDBJ whole genome shotgun (WGS) entry which is preliminary data.</text>
</comment>
<keyword evidence="2 4" id="KW-0819">tRNA processing</keyword>
<evidence type="ECO:0000313" key="8">
    <source>
        <dbReference type="Proteomes" id="UP001524435"/>
    </source>
</evidence>
<dbReference type="GO" id="GO:0160147">
    <property type="term" value="F:tRNA pseudouridine(38-40) synthase activity"/>
    <property type="evidence" value="ECO:0007669"/>
    <property type="project" value="UniProtKB-EC"/>
</dbReference>
<dbReference type="InterPro" id="IPR001406">
    <property type="entry name" value="PsdUridine_synth_TruA"/>
</dbReference>
<evidence type="ECO:0000259" key="6">
    <source>
        <dbReference type="Pfam" id="PF01416"/>
    </source>
</evidence>
<comment type="similarity">
    <text evidence="1 4 5">Belongs to the tRNA pseudouridine synthase TruA family.</text>
</comment>
<gene>
    <name evidence="4 7" type="primary">truA</name>
    <name evidence="7" type="ORF">NE663_03365</name>
</gene>
<dbReference type="EC" id="5.4.99.12" evidence="4"/>
<dbReference type="InterPro" id="IPR020095">
    <property type="entry name" value="PsdUridine_synth_TruA_C"/>
</dbReference>
<dbReference type="RefSeq" id="WP_256197468.1">
    <property type="nucleotide sequence ID" value="NZ_JANGCH010000003.1"/>
</dbReference>
<dbReference type="CDD" id="cd02570">
    <property type="entry name" value="PseudoU_synth_EcTruA"/>
    <property type="match status" value="1"/>
</dbReference>
<keyword evidence="3 4" id="KW-0413">Isomerase</keyword>
<keyword evidence="8" id="KW-1185">Reference proteome</keyword>
<evidence type="ECO:0000256" key="3">
    <source>
        <dbReference type="ARBA" id="ARBA00023235"/>
    </source>
</evidence>
<dbReference type="HAMAP" id="MF_00171">
    <property type="entry name" value="TruA"/>
    <property type="match status" value="1"/>
</dbReference>
<dbReference type="PANTHER" id="PTHR11142:SF0">
    <property type="entry name" value="TRNA PSEUDOURIDINE SYNTHASE-LIKE 1"/>
    <property type="match status" value="1"/>
</dbReference>
<sequence length="273" mass="31192">MRYKAVVAYDGTDYNGWQKQINGIGIQTVIEKALEKMLGHACEAVASGRTDGGVHALGQVFHFDSEKKMKGERMKTALNSLLPGTIRIQSIEPVSDQFHARFDAVSKRYDYLVGDCGNNPFAVRFMAPVREKLDVLKMQECAQVLVGTHDFTSFTSAKIDQRKSRVRTIDAILICEEKNGIRMIFEGDGFLRYQVRMMAGTLLEVGKGKLTKADVEVMLEGKDKHLCRYKAEAQGLYLVRVDYEKDDCREAILRFLMEELQERDIRKWWGHKR</sequence>